<organism evidence="8 9">
    <name type="scientific">Leptotrichia wadei</name>
    <dbReference type="NCBI Taxonomy" id="157687"/>
    <lineage>
        <taxon>Bacteria</taxon>
        <taxon>Fusobacteriati</taxon>
        <taxon>Fusobacteriota</taxon>
        <taxon>Fusobacteriia</taxon>
        <taxon>Fusobacteriales</taxon>
        <taxon>Leptotrichiaceae</taxon>
        <taxon>Leptotrichia</taxon>
    </lineage>
</organism>
<dbReference type="EMBL" id="LSDD01000169">
    <property type="protein sequence ID" value="KXB59625.1"/>
    <property type="molecule type" value="Genomic_DNA"/>
</dbReference>
<dbReference type="PANTHER" id="PTHR13748:SF62">
    <property type="entry name" value="COBW DOMAIN-CONTAINING PROTEIN"/>
    <property type="match status" value="1"/>
</dbReference>
<dbReference type="PANTHER" id="PTHR13748">
    <property type="entry name" value="COBW-RELATED"/>
    <property type="match status" value="1"/>
</dbReference>
<dbReference type="InterPro" id="IPR011629">
    <property type="entry name" value="CobW-like_C"/>
</dbReference>
<evidence type="ECO:0000259" key="7">
    <source>
        <dbReference type="Pfam" id="PF07683"/>
    </source>
</evidence>
<keyword evidence="9" id="KW-1185">Reference proteome</keyword>
<name>A0A133ZW17_9FUSO</name>
<dbReference type="Proteomes" id="UP000070483">
    <property type="component" value="Unassembled WGS sequence"/>
</dbReference>
<dbReference type="GO" id="GO:0005737">
    <property type="term" value="C:cytoplasm"/>
    <property type="evidence" value="ECO:0007669"/>
    <property type="project" value="TreeGrafter"/>
</dbReference>
<keyword evidence="1" id="KW-0547">Nucleotide-binding</keyword>
<keyword evidence="3" id="KW-0143">Chaperone</keyword>
<gene>
    <name evidence="8" type="ORF">HMPREF3180_02287</name>
</gene>
<protein>
    <submittedName>
        <fullName evidence="8">CobW/P47K family protein</fullName>
    </submittedName>
</protein>
<sequence>MNKKAKRKKVEKLKILVISGFLGAGKTTFIKEMVKNTKREYVIFENEFGDVNIDGEILRNNTEEMKENNQKNGNVELNVWELTSGCACCSTKADFISSLLVIDNTLNPDFLIVEPSGIAILSNILKNVTNTGYDRIKMFPPITIIDAGTYFKYKNKYDEIFIDQIKMAAYIQLSKVENMVDEELQLIYEDIKSFNPNADIFTNDYHNQNTDYWNALFSGELVKTENSDLIDVKNKMKNVTYKNSYADNPAIFVSFLEKLISGFYGDINRAKGVFKGNDYNMHFDVVDTNYNITILEDSSENKAVFIGNPIDKELLIKELDEMRNLK</sequence>
<evidence type="ECO:0000256" key="2">
    <source>
        <dbReference type="ARBA" id="ARBA00022801"/>
    </source>
</evidence>
<dbReference type="GO" id="GO:0000166">
    <property type="term" value="F:nucleotide binding"/>
    <property type="evidence" value="ECO:0007669"/>
    <property type="project" value="UniProtKB-KW"/>
</dbReference>
<dbReference type="InterPro" id="IPR051316">
    <property type="entry name" value="Zinc-reg_GTPase_activator"/>
</dbReference>
<evidence type="ECO:0000313" key="9">
    <source>
        <dbReference type="Proteomes" id="UP000070483"/>
    </source>
</evidence>
<proteinExistence type="inferred from homology"/>
<dbReference type="Pfam" id="PF07683">
    <property type="entry name" value="CobW_C"/>
    <property type="match status" value="1"/>
</dbReference>
<dbReference type="Pfam" id="PF02492">
    <property type="entry name" value="cobW"/>
    <property type="match status" value="1"/>
</dbReference>
<dbReference type="Gene3D" id="3.40.50.300">
    <property type="entry name" value="P-loop containing nucleotide triphosphate hydrolases"/>
    <property type="match status" value="1"/>
</dbReference>
<dbReference type="InterPro" id="IPR003495">
    <property type="entry name" value="CobW/HypB/UreG_nucleotide-bd"/>
</dbReference>
<keyword evidence="2" id="KW-0378">Hydrolase</keyword>
<dbReference type="InterPro" id="IPR036627">
    <property type="entry name" value="CobW-likC_sf"/>
</dbReference>
<dbReference type="InterPro" id="IPR027417">
    <property type="entry name" value="P-loop_NTPase"/>
</dbReference>
<evidence type="ECO:0000256" key="4">
    <source>
        <dbReference type="ARBA" id="ARBA00034320"/>
    </source>
</evidence>
<comment type="similarity">
    <text evidence="4">Belongs to the SIMIBI class G3E GTPase family. ZNG1 subfamily.</text>
</comment>
<evidence type="ECO:0000256" key="5">
    <source>
        <dbReference type="ARBA" id="ARBA00049117"/>
    </source>
</evidence>
<reference evidence="9" key="1">
    <citation type="submission" date="2016-01" db="EMBL/GenBank/DDBJ databases">
        <authorList>
            <person name="Mitreva M."/>
            <person name="Pepin K.H."/>
            <person name="Mihindukulasuriya K.A."/>
            <person name="Fulton R."/>
            <person name="Fronick C."/>
            <person name="O'Laughlin M."/>
            <person name="Miner T."/>
            <person name="Herter B."/>
            <person name="Rosa B.A."/>
            <person name="Cordes M."/>
            <person name="Tomlinson C."/>
            <person name="Wollam A."/>
            <person name="Palsikar V.B."/>
            <person name="Mardis E.R."/>
            <person name="Wilson R.K."/>
        </authorList>
    </citation>
    <scope>NUCLEOTIDE SEQUENCE [LARGE SCALE GENOMIC DNA]</scope>
    <source>
        <strain evidence="9">KA00185</strain>
    </source>
</reference>
<accession>A0A133ZW17</accession>
<evidence type="ECO:0000313" key="8">
    <source>
        <dbReference type="EMBL" id="KXB59625.1"/>
    </source>
</evidence>
<comment type="catalytic activity">
    <reaction evidence="5">
        <text>GTP + H2O = GDP + phosphate + H(+)</text>
        <dbReference type="Rhea" id="RHEA:19669"/>
        <dbReference type="ChEBI" id="CHEBI:15377"/>
        <dbReference type="ChEBI" id="CHEBI:15378"/>
        <dbReference type="ChEBI" id="CHEBI:37565"/>
        <dbReference type="ChEBI" id="CHEBI:43474"/>
        <dbReference type="ChEBI" id="CHEBI:58189"/>
    </reaction>
    <physiologicalReaction direction="left-to-right" evidence="5">
        <dbReference type="Rhea" id="RHEA:19670"/>
    </physiologicalReaction>
</comment>
<feature type="domain" description="CobW C-terminal" evidence="7">
    <location>
        <begin position="238"/>
        <end position="322"/>
    </location>
</feature>
<dbReference type="GO" id="GO:0016787">
    <property type="term" value="F:hydrolase activity"/>
    <property type="evidence" value="ECO:0007669"/>
    <property type="project" value="UniProtKB-KW"/>
</dbReference>
<evidence type="ECO:0000256" key="3">
    <source>
        <dbReference type="ARBA" id="ARBA00023186"/>
    </source>
</evidence>
<evidence type="ECO:0000256" key="1">
    <source>
        <dbReference type="ARBA" id="ARBA00022741"/>
    </source>
</evidence>
<dbReference type="Gene3D" id="3.30.1220.10">
    <property type="entry name" value="CobW-like, C-terminal domain"/>
    <property type="match status" value="1"/>
</dbReference>
<dbReference type="SUPFAM" id="SSF52540">
    <property type="entry name" value="P-loop containing nucleoside triphosphate hydrolases"/>
    <property type="match status" value="1"/>
</dbReference>
<dbReference type="PATRIC" id="fig|157687.3.peg.2291"/>
<comment type="caution">
    <text evidence="8">The sequence shown here is derived from an EMBL/GenBank/DDBJ whole genome shotgun (WGS) entry which is preliminary data.</text>
</comment>
<feature type="domain" description="CobW/HypB/UreG nucleotide-binding" evidence="6">
    <location>
        <begin position="15"/>
        <end position="201"/>
    </location>
</feature>
<dbReference type="AlphaFoldDB" id="A0A133ZW17"/>
<dbReference type="SUPFAM" id="SSF90002">
    <property type="entry name" value="Hypothetical protein YjiA, C-terminal domain"/>
    <property type="match status" value="1"/>
</dbReference>
<dbReference type="STRING" id="157687.HMPREF3180_02287"/>
<evidence type="ECO:0000259" key="6">
    <source>
        <dbReference type="Pfam" id="PF02492"/>
    </source>
</evidence>